<gene>
    <name evidence="4" type="ORF">NZH93_36930</name>
</gene>
<sequence>MHRVVVLVLEGVVLLDFGAAAQFFGHRHRDPEPQHYEFRVCSPTGLPVTSGCGVPIGAHGGLELLDEADTVIVPGYELIADPLPDGTAAALTRVAAKGARMVSICTGAFALGHSGLLDGHKATTHWAVTDQLQRLFPAVGVVDNVLYVADGQVLTSGGVAAGIDLCLHIVREDFGADVATKVARRTLVAPHRSGDQAQFVEHATPTATTVDMAALLNWLDERLDQPLSVADMAEHIGYSTRSFGRHFQAQVGTSPWKWVAKRRVVRAQQLLETTDLTVEQIAQRCGFESTVAFRRRFRELLHLAPTDYRRAFRGTAARR</sequence>
<dbReference type="GO" id="GO:0003700">
    <property type="term" value="F:DNA-binding transcription factor activity"/>
    <property type="evidence" value="ECO:0007669"/>
    <property type="project" value="InterPro"/>
</dbReference>
<dbReference type="Proteomes" id="UP001141259">
    <property type="component" value="Unassembled WGS sequence"/>
</dbReference>
<keyword evidence="2" id="KW-0804">Transcription</keyword>
<evidence type="ECO:0000259" key="3">
    <source>
        <dbReference type="PROSITE" id="PS01124"/>
    </source>
</evidence>
<dbReference type="RefSeq" id="WP_259627927.1">
    <property type="nucleotide sequence ID" value="NZ_JANYMP010000024.1"/>
</dbReference>
<dbReference type="Pfam" id="PF12833">
    <property type="entry name" value="HTH_18"/>
    <property type="match status" value="1"/>
</dbReference>
<keyword evidence="5" id="KW-1185">Reference proteome</keyword>
<dbReference type="PROSITE" id="PS01124">
    <property type="entry name" value="HTH_ARAC_FAMILY_2"/>
    <property type="match status" value="1"/>
</dbReference>
<dbReference type="Gene3D" id="1.10.10.60">
    <property type="entry name" value="Homeodomain-like"/>
    <property type="match status" value="1"/>
</dbReference>
<dbReference type="InterPro" id="IPR002818">
    <property type="entry name" value="DJ-1/PfpI"/>
</dbReference>
<evidence type="ECO:0000313" key="4">
    <source>
        <dbReference type="EMBL" id="MCS7482462.1"/>
    </source>
</evidence>
<evidence type="ECO:0000256" key="1">
    <source>
        <dbReference type="ARBA" id="ARBA00023015"/>
    </source>
</evidence>
<keyword evidence="1" id="KW-0805">Transcription regulation</keyword>
<name>A0A9X3AI19_9PSEU</name>
<dbReference type="InterPro" id="IPR052158">
    <property type="entry name" value="INH-QAR"/>
</dbReference>
<comment type="caution">
    <text evidence="4">The sequence shown here is derived from an EMBL/GenBank/DDBJ whole genome shotgun (WGS) entry which is preliminary data.</text>
</comment>
<dbReference type="SUPFAM" id="SSF52317">
    <property type="entry name" value="Class I glutamine amidotransferase-like"/>
    <property type="match status" value="1"/>
</dbReference>
<reference evidence="4" key="1">
    <citation type="submission" date="2022-08" db="EMBL/GenBank/DDBJ databases">
        <authorList>
            <person name="Tistechok S."/>
            <person name="Samborskyy M."/>
            <person name="Roman I."/>
        </authorList>
    </citation>
    <scope>NUCLEOTIDE SEQUENCE</scope>
    <source>
        <strain evidence="4">DSM 103496</strain>
    </source>
</reference>
<accession>A0A9X3AI19</accession>
<evidence type="ECO:0000313" key="5">
    <source>
        <dbReference type="Proteomes" id="UP001141259"/>
    </source>
</evidence>
<dbReference type="PANTHER" id="PTHR43130:SF3">
    <property type="entry name" value="HTH-TYPE TRANSCRIPTIONAL REGULATOR RV1931C"/>
    <property type="match status" value="1"/>
</dbReference>
<dbReference type="InterPro" id="IPR018060">
    <property type="entry name" value="HTH_AraC"/>
</dbReference>
<organism evidence="4 5">
    <name type="scientific">Umezawaea endophytica</name>
    <dbReference type="NCBI Taxonomy" id="1654476"/>
    <lineage>
        <taxon>Bacteria</taxon>
        <taxon>Bacillati</taxon>
        <taxon>Actinomycetota</taxon>
        <taxon>Actinomycetes</taxon>
        <taxon>Pseudonocardiales</taxon>
        <taxon>Pseudonocardiaceae</taxon>
        <taxon>Umezawaea</taxon>
    </lineage>
</organism>
<dbReference type="CDD" id="cd03137">
    <property type="entry name" value="GATase1_AraC_1"/>
    <property type="match status" value="1"/>
</dbReference>
<dbReference type="InterPro" id="IPR009057">
    <property type="entry name" value="Homeodomain-like_sf"/>
</dbReference>
<dbReference type="InterPro" id="IPR029062">
    <property type="entry name" value="Class_I_gatase-like"/>
</dbReference>
<dbReference type="Pfam" id="PF01965">
    <property type="entry name" value="DJ-1_PfpI"/>
    <property type="match status" value="1"/>
</dbReference>
<evidence type="ECO:0000256" key="2">
    <source>
        <dbReference type="ARBA" id="ARBA00023163"/>
    </source>
</evidence>
<feature type="domain" description="HTH araC/xylS-type" evidence="3">
    <location>
        <begin position="213"/>
        <end position="311"/>
    </location>
</feature>
<dbReference type="SMART" id="SM00342">
    <property type="entry name" value="HTH_ARAC"/>
    <property type="match status" value="1"/>
</dbReference>
<dbReference type="PANTHER" id="PTHR43130">
    <property type="entry name" value="ARAC-FAMILY TRANSCRIPTIONAL REGULATOR"/>
    <property type="match status" value="1"/>
</dbReference>
<dbReference type="GO" id="GO:0043565">
    <property type="term" value="F:sequence-specific DNA binding"/>
    <property type="evidence" value="ECO:0007669"/>
    <property type="project" value="InterPro"/>
</dbReference>
<dbReference type="SUPFAM" id="SSF46689">
    <property type="entry name" value="Homeodomain-like"/>
    <property type="match status" value="2"/>
</dbReference>
<proteinExistence type="predicted"/>
<dbReference type="Gene3D" id="3.40.50.880">
    <property type="match status" value="1"/>
</dbReference>
<dbReference type="AlphaFoldDB" id="A0A9X3AI19"/>
<dbReference type="EMBL" id="JANYMP010000024">
    <property type="protein sequence ID" value="MCS7482462.1"/>
    <property type="molecule type" value="Genomic_DNA"/>
</dbReference>
<protein>
    <submittedName>
        <fullName evidence="4">Helix-turn-helix domain-containing protein</fullName>
    </submittedName>
</protein>